<organism evidence="3 4">
    <name type="scientific">Sphingobium limneticum</name>
    <dbReference type="NCBI Taxonomy" id="1007511"/>
    <lineage>
        <taxon>Bacteria</taxon>
        <taxon>Pseudomonadati</taxon>
        <taxon>Pseudomonadota</taxon>
        <taxon>Alphaproteobacteria</taxon>
        <taxon>Sphingomonadales</taxon>
        <taxon>Sphingomonadaceae</taxon>
        <taxon>Sphingobium</taxon>
    </lineage>
</organism>
<proteinExistence type="predicted"/>
<accession>A0A5J5HYL2</accession>
<sequence length="78" mass="8259">MAMVGWILSFIALFAGLALRQDMPIGGSAMLSDMLIGLAILTCPMVWQGKPLGISRGQRIVVALILFCATPLVLFPAA</sequence>
<dbReference type="EMBL" id="VYQB01000011">
    <property type="protein sequence ID" value="KAA9015050.1"/>
    <property type="molecule type" value="Genomic_DNA"/>
</dbReference>
<evidence type="ECO:0000313" key="2">
    <source>
        <dbReference type="EMBL" id="KAA9015050.1"/>
    </source>
</evidence>
<evidence type="ECO:0000313" key="4">
    <source>
        <dbReference type="Proteomes" id="UP000325933"/>
    </source>
</evidence>
<dbReference type="Proteomes" id="UP000326364">
    <property type="component" value="Unassembled WGS sequence"/>
</dbReference>
<evidence type="ECO:0000313" key="3">
    <source>
        <dbReference type="EMBL" id="KAA9027973.1"/>
    </source>
</evidence>
<name>A0A5J5HYL2_9SPHN</name>
<dbReference type="AlphaFoldDB" id="A0A5J5HYL2"/>
<gene>
    <name evidence="3" type="ORF">F4U95_15610</name>
    <name evidence="2" type="ORF">F4U96_15485</name>
</gene>
<dbReference type="Proteomes" id="UP000325933">
    <property type="component" value="Unassembled WGS sequence"/>
</dbReference>
<keyword evidence="5" id="KW-1185">Reference proteome</keyword>
<evidence type="ECO:0000256" key="1">
    <source>
        <dbReference type="SAM" id="Phobius"/>
    </source>
</evidence>
<keyword evidence="1" id="KW-0472">Membrane</keyword>
<comment type="caution">
    <text evidence="3">The sequence shown here is derived from an EMBL/GenBank/DDBJ whole genome shotgun (WGS) entry which is preliminary data.</text>
</comment>
<feature type="transmembrane region" description="Helical" evidence="1">
    <location>
        <begin position="30"/>
        <end position="47"/>
    </location>
</feature>
<keyword evidence="1" id="KW-0812">Transmembrane</keyword>
<reference evidence="4 5" key="1">
    <citation type="submission" date="2019-09" db="EMBL/GenBank/DDBJ databases">
        <authorList>
            <person name="Feng G."/>
        </authorList>
    </citation>
    <scope>NUCLEOTIDE SEQUENCE [LARGE SCALE GENOMIC DNA]</scope>
    <source>
        <strain evidence="3 4">KACC 19283</strain>
        <strain evidence="2 5">KACC 19284</strain>
    </source>
</reference>
<dbReference type="RefSeq" id="WP_120251265.1">
    <property type="nucleotide sequence ID" value="NZ_JBNNIY010000010.1"/>
</dbReference>
<dbReference type="EMBL" id="VYQA01000011">
    <property type="protein sequence ID" value="KAA9027973.1"/>
    <property type="molecule type" value="Genomic_DNA"/>
</dbReference>
<feature type="transmembrane region" description="Helical" evidence="1">
    <location>
        <begin position="59"/>
        <end position="77"/>
    </location>
</feature>
<keyword evidence="1" id="KW-1133">Transmembrane helix</keyword>
<evidence type="ECO:0000313" key="5">
    <source>
        <dbReference type="Proteomes" id="UP000326364"/>
    </source>
</evidence>
<protein>
    <submittedName>
        <fullName evidence="3">Uncharacterized protein</fullName>
    </submittedName>
</protein>